<proteinExistence type="predicted"/>
<name>A0A417XX30_9ACTN</name>
<dbReference type="Pfam" id="PF10604">
    <property type="entry name" value="Polyketide_cyc2"/>
    <property type="match status" value="1"/>
</dbReference>
<sequence>MSKRLIRHQHSIVVDADAETVWALACAVPRYPEWVGVTLAMLESVDRAATGATYAERTRVLGPITTVGHWTVVRCDDAALFQRHECRDEPGPVKEMWLEMQVVADGSRTRFDLAIGCCATAGPLTRPLASVLSRKFRSGNDQNVRRFAALAERAVRSG</sequence>
<reference evidence="1 2" key="1">
    <citation type="submission" date="2018-09" db="EMBL/GenBank/DDBJ databases">
        <title>Genome sequencing of Nocardioides immobilis CCTCC AB 2017083 for comparison to Nocardioides silvaticus.</title>
        <authorList>
            <person name="Li C."/>
            <person name="Wang G."/>
        </authorList>
    </citation>
    <scope>NUCLEOTIDE SEQUENCE [LARGE SCALE GENOMIC DNA]</scope>
    <source>
        <strain evidence="1 2">CCTCC AB 2017083</strain>
    </source>
</reference>
<evidence type="ECO:0000313" key="1">
    <source>
        <dbReference type="EMBL" id="RHW24933.1"/>
    </source>
</evidence>
<dbReference type="OrthoDB" id="4483486at2"/>
<dbReference type="AlphaFoldDB" id="A0A417XX30"/>
<dbReference type="Gene3D" id="3.30.530.20">
    <property type="match status" value="1"/>
</dbReference>
<evidence type="ECO:0000313" key="2">
    <source>
        <dbReference type="Proteomes" id="UP000283644"/>
    </source>
</evidence>
<keyword evidence="2" id="KW-1185">Reference proteome</keyword>
<dbReference type="EMBL" id="QXGH01000028">
    <property type="protein sequence ID" value="RHW24933.1"/>
    <property type="molecule type" value="Genomic_DNA"/>
</dbReference>
<dbReference type="RefSeq" id="WP_118927476.1">
    <property type="nucleotide sequence ID" value="NZ_QXGH01000028.1"/>
</dbReference>
<dbReference type="InterPro" id="IPR023393">
    <property type="entry name" value="START-like_dom_sf"/>
</dbReference>
<dbReference type="Proteomes" id="UP000283644">
    <property type="component" value="Unassembled WGS sequence"/>
</dbReference>
<dbReference type="InterPro" id="IPR019587">
    <property type="entry name" value="Polyketide_cyclase/dehydratase"/>
</dbReference>
<accession>A0A417XX30</accession>
<comment type="caution">
    <text evidence="1">The sequence shown here is derived from an EMBL/GenBank/DDBJ whole genome shotgun (WGS) entry which is preliminary data.</text>
</comment>
<dbReference type="CDD" id="cd07812">
    <property type="entry name" value="SRPBCC"/>
    <property type="match status" value="1"/>
</dbReference>
<gene>
    <name evidence="1" type="ORF">D0Z08_22300</name>
</gene>
<organism evidence="1 2">
    <name type="scientific">Nocardioides immobilis</name>
    <dbReference type="NCBI Taxonomy" id="2049295"/>
    <lineage>
        <taxon>Bacteria</taxon>
        <taxon>Bacillati</taxon>
        <taxon>Actinomycetota</taxon>
        <taxon>Actinomycetes</taxon>
        <taxon>Propionibacteriales</taxon>
        <taxon>Nocardioidaceae</taxon>
        <taxon>Nocardioides</taxon>
    </lineage>
</organism>
<protein>
    <submittedName>
        <fullName evidence="1">SRPBCC family protein</fullName>
    </submittedName>
</protein>
<dbReference type="SUPFAM" id="SSF55961">
    <property type="entry name" value="Bet v1-like"/>
    <property type="match status" value="1"/>
</dbReference>